<dbReference type="InterPro" id="IPR033648">
    <property type="entry name" value="AAR2_C"/>
</dbReference>
<dbReference type="InterPro" id="IPR033647">
    <property type="entry name" value="Aar2_N"/>
</dbReference>
<dbReference type="CDD" id="cd13778">
    <property type="entry name" value="Aar2_C"/>
    <property type="match status" value="1"/>
</dbReference>
<sequence length="365" mass="42185">MDQEIDQELAKRMLVEGATMIFLDVPVGTEFGIDLKSWNTGDKFKGVKMIPPGIHIIHYSTIGKYGDISPKVSFMHNFKKHEFLVKKWDLDAEDVSSECIKNEEIERFKANLFELDKFLGPYPFDTWPQWKKLSNHLSESLLERLNPESGLIRSALELVKGEPKIERRSRGRTIEEKEEELLPKLVPKEGSNIRMTPLPEAYPEGCSPAEITMHSMDSTYTLEKIISQFNNEMDLLGELQFLFISFLVGQSLEAMESWRTLFRTLCKVRSGLVRRRGLYSAFLKVLETQLIFIPEDFLVDIVASNNVIYSSLRDLFRSMKEESVVEPRLKCEAEHLKERLTHKFGWDFEDLEEEVGDEAPVIVDL</sequence>
<organism evidence="6 7">
    <name type="scientific">Nezara viridula</name>
    <name type="common">Southern green stink bug</name>
    <name type="synonym">Cimex viridulus</name>
    <dbReference type="NCBI Taxonomy" id="85310"/>
    <lineage>
        <taxon>Eukaryota</taxon>
        <taxon>Metazoa</taxon>
        <taxon>Ecdysozoa</taxon>
        <taxon>Arthropoda</taxon>
        <taxon>Hexapoda</taxon>
        <taxon>Insecta</taxon>
        <taxon>Pterygota</taxon>
        <taxon>Neoptera</taxon>
        <taxon>Paraneoptera</taxon>
        <taxon>Hemiptera</taxon>
        <taxon>Heteroptera</taxon>
        <taxon>Panheteroptera</taxon>
        <taxon>Pentatomomorpha</taxon>
        <taxon>Pentatomoidea</taxon>
        <taxon>Pentatomidae</taxon>
        <taxon>Pentatominae</taxon>
        <taxon>Nezara</taxon>
    </lineage>
</organism>
<accession>A0A9P0DYR3</accession>
<evidence type="ECO:0000256" key="2">
    <source>
        <dbReference type="ARBA" id="ARBA00016372"/>
    </source>
</evidence>
<dbReference type="InterPro" id="IPR007946">
    <property type="entry name" value="AAR2"/>
</dbReference>
<dbReference type="OrthoDB" id="201752at2759"/>
<dbReference type="Gene3D" id="1.25.40.550">
    <property type="entry name" value="Aar2, C-terminal domain-like"/>
    <property type="match status" value="1"/>
</dbReference>
<reference evidence="6" key="1">
    <citation type="submission" date="2022-01" db="EMBL/GenBank/DDBJ databases">
        <authorList>
            <person name="King R."/>
        </authorList>
    </citation>
    <scope>NUCLEOTIDE SEQUENCE</scope>
</reference>
<dbReference type="Pfam" id="PF05282">
    <property type="entry name" value="AAR2"/>
    <property type="match status" value="1"/>
</dbReference>
<feature type="domain" description="AAR2 N-terminal" evidence="5">
    <location>
        <begin position="16"/>
        <end position="147"/>
    </location>
</feature>
<keyword evidence="7" id="KW-1185">Reference proteome</keyword>
<dbReference type="EMBL" id="OV725077">
    <property type="protein sequence ID" value="CAH1389287.1"/>
    <property type="molecule type" value="Genomic_DNA"/>
</dbReference>
<dbReference type="FunFam" id="2.60.34.20:FF:000001">
    <property type="entry name" value="protein AAR2 homolog"/>
    <property type="match status" value="1"/>
</dbReference>
<dbReference type="CDD" id="cd13777">
    <property type="entry name" value="Aar2_N"/>
    <property type="match status" value="1"/>
</dbReference>
<feature type="domain" description="AAR2 C-terminal" evidence="4">
    <location>
        <begin position="198"/>
        <end position="349"/>
    </location>
</feature>
<dbReference type="PANTHER" id="PTHR12689:SF4">
    <property type="entry name" value="PROTEIN AAR2 HOMOLOG"/>
    <property type="match status" value="1"/>
</dbReference>
<dbReference type="Proteomes" id="UP001152798">
    <property type="component" value="Chromosome 1"/>
</dbReference>
<evidence type="ECO:0000313" key="7">
    <source>
        <dbReference type="Proteomes" id="UP001152798"/>
    </source>
</evidence>
<evidence type="ECO:0000256" key="3">
    <source>
        <dbReference type="ARBA" id="ARBA00030625"/>
    </source>
</evidence>
<evidence type="ECO:0000313" key="6">
    <source>
        <dbReference type="EMBL" id="CAH1389287.1"/>
    </source>
</evidence>
<dbReference type="AlphaFoldDB" id="A0A9P0DYR3"/>
<dbReference type="InterPro" id="IPR038516">
    <property type="entry name" value="AAR2_N_sf"/>
</dbReference>
<gene>
    <name evidence="6" type="ORF">NEZAVI_LOCUS718</name>
</gene>
<evidence type="ECO:0000259" key="5">
    <source>
        <dbReference type="Pfam" id="PF20981"/>
    </source>
</evidence>
<comment type="similarity">
    <text evidence="1">Belongs to the AAR2 family.</text>
</comment>
<protein>
    <recommendedName>
        <fullName evidence="2">Protein AAR2 homolog</fullName>
    </recommendedName>
    <alternativeName>
        <fullName evidence="3">AAR2 splicing factor homolog</fullName>
    </alternativeName>
</protein>
<dbReference type="GO" id="GO:0000244">
    <property type="term" value="P:spliceosomal tri-snRNP complex assembly"/>
    <property type="evidence" value="ECO:0007669"/>
    <property type="project" value="TreeGrafter"/>
</dbReference>
<dbReference type="PANTHER" id="PTHR12689">
    <property type="entry name" value="A1 CISTRON SPLICING FACTOR AAR2-RELATED"/>
    <property type="match status" value="1"/>
</dbReference>
<evidence type="ECO:0000256" key="1">
    <source>
        <dbReference type="ARBA" id="ARBA00006281"/>
    </source>
</evidence>
<name>A0A9P0DYR3_NEZVI</name>
<dbReference type="Gene3D" id="2.60.34.20">
    <property type="match status" value="1"/>
</dbReference>
<proteinExistence type="inferred from homology"/>
<dbReference type="InterPro" id="IPR038514">
    <property type="entry name" value="AAR2_C_sf"/>
</dbReference>
<dbReference type="Pfam" id="PF20981">
    <property type="entry name" value="AAR2_1st"/>
    <property type="match status" value="1"/>
</dbReference>
<evidence type="ECO:0000259" key="4">
    <source>
        <dbReference type="Pfam" id="PF05282"/>
    </source>
</evidence>